<proteinExistence type="inferred from homology"/>
<evidence type="ECO:0000313" key="6">
    <source>
        <dbReference type="EMBL" id="MCU7378660.1"/>
    </source>
</evidence>
<dbReference type="Pfam" id="PF25137">
    <property type="entry name" value="ADH_Fe_C"/>
    <property type="match status" value="1"/>
</dbReference>
<feature type="domain" description="Fe-containing alcohol dehydrogenase-like C-terminal" evidence="5">
    <location>
        <begin position="185"/>
        <end position="377"/>
    </location>
</feature>
<sequence length="388" mass="42014">MEFVLEQKVKVLIGDGKLDQIGVLLKEAGYSRAFLVYDSGVKAAGIIERVFTYLDRQQVYYTAFDKVEPDPPANIIDEGAELCRKEHCDCVVAIGGGSAIDTAKGITVLRFNDGKILDYREKEIKPAAGLITIPTTAGTGSELSQGIIITDPLKKEKVPLLAFQAMSEYAILDPELTQTMPRKLTITTGLDVFSHAAEAYTTLMSNPASDLICEKLMETVFQCLPAAASDGQDSEARRKMLICASLGGWMLYNASAHVGHSIAHVIGAELKIAHGAACAYAFPAMIKEAACVLPEKVRKIGQILGAPLDENLTPNQIGERTAKAYMVFRDQILGLEPQQMPSLQADHVETMANAIANEPFAQIAPFKVTEAKAKKMLMEILVRQGGIA</sequence>
<protein>
    <submittedName>
        <fullName evidence="6">Iron-containing alcohol dehydrogenase</fullName>
    </submittedName>
</protein>
<feature type="domain" description="Alcohol dehydrogenase iron-type/glycerol dehydrogenase GldA" evidence="4">
    <location>
        <begin position="10"/>
        <end position="174"/>
    </location>
</feature>
<dbReference type="Gene3D" id="3.40.50.1970">
    <property type="match status" value="1"/>
</dbReference>
<evidence type="ECO:0000256" key="2">
    <source>
        <dbReference type="ARBA" id="ARBA00023002"/>
    </source>
</evidence>
<dbReference type="PROSITE" id="PS00913">
    <property type="entry name" value="ADH_IRON_1"/>
    <property type="match status" value="1"/>
</dbReference>
<gene>
    <name evidence="6" type="ORF">OBO34_09870</name>
</gene>
<reference evidence="6" key="1">
    <citation type="submission" date="2022-09" db="EMBL/GenBank/DDBJ databases">
        <title>Culturomic study of gut microbiota in children with autism spectrum disorder.</title>
        <authorList>
            <person name="Efimov B.A."/>
            <person name="Chaplin A.V."/>
            <person name="Sokolova S.R."/>
            <person name="Pikina A.P."/>
            <person name="Korzhanova M."/>
            <person name="Belova V."/>
            <person name="Korostin D."/>
        </authorList>
    </citation>
    <scope>NUCLEOTIDE SEQUENCE</scope>
    <source>
        <strain evidence="6">ASD5510</strain>
    </source>
</reference>
<comment type="caution">
    <text evidence="6">The sequence shown here is derived from an EMBL/GenBank/DDBJ whole genome shotgun (WGS) entry which is preliminary data.</text>
</comment>
<accession>A0A9J6QT23</accession>
<dbReference type="Gene3D" id="1.20.1090.10">
    <property type="entry name" value="Dehydroquinate synthase-like - alpha domain"/>
    <property type="match status" value="1"/>
</dbReference>
<keyword evidence="7" id="KW-1185">Reference proteome</keyword>
<evidence type="ECO:0000256" key="3">
    <source>
        <dbReference type="ARBA" id="ARBA00023027"/>
    </source>
</evidence>
<dbReference type="RefSeq" id="WP_253020022.1">
    <property type="nucleotide sequence ID" value="NZ_JAOSHN010000003.1"/>
</dbReference>
<dbReference type="SUPFAM" id="SSF56796">
    <property type="entry name" value="Dehydroquinate synthase-like"/>
    <property type="match status" value="1"/>
</dbReference>
<dbReference type="GO" id="GO:0046872">
    <property type="term" value="F:metal ion binding"/>
    <property type="evidence" value="ECO:0007669"/>
    <property type="project" value="InterPro"/>
</dbReference>
<evidence type="ECO:0000259" key="4">
    <source>
        <dbReference type="Pfam" id="PF00465"/>
    </source>
</evidence>
<dbReference type="Proteomes" id="UP001065549">
    <property type="component" value="Unassembled WGS sequence"/>
</dbReference>
<name>A0A9J6QT23_9FIRM</name>
<dbReference type="InterPro" id="IPR001670">
    <property type="entry name" value="ADH_Fe/GldA"/>
</dbReference>
<evidence type="ECO:0000256" key="1">
    <source>
        <dbReference type="ARBA" id="ARBA00007358"/>
    </source>
</evidence>
<dbReference type="InterPro" id="IPR039697">
    <property type="entry name" value="Alcohol_dehydrogenase_Fe"/>
</dbReference>
<dbReference type="InterPro" id="IPR056798">
    <property type="entry name" value="ADH_Fe_C"/>
</dbReference>
<dbReference type="Pfam" id="PF00465">
    <property type="entry name" value="Fe-ADH"/>
    <property type="match status" value="1"/>
</dbReference>
<dbReference type="CDD" id="cd14863">
    <property type="entry name" value="Fe-ADH-like"/>
    <property type="match status" value="1"/>
</dbReference>
<evidence type="ECO:0000259" key="5">
    <source>
        <dbReference type="Pfam" id="PF25137"/>
    </source>
</evidence>
<dbReference type="PANTHER" id="PTHR11496:SF102">
    <property type="entry name" value="ALCOHOL DEHYDROGENASE 4"/>
    <property type="match status" value="1"/>
</dbReference>
<dbReference type="FunFam" id="3.40.50.1970:FF:000003">
    <property type="entry name" value="Alcohol dehydrogenase, iron-containing"/>
    <property type="match status" value="1"/>
</dbReference>
<comment type="similarity">
    <text evidence="1">Belongs to the iron-containing alcohol dehydrogenase family.</text>
</comment>
<keyword evidence="2" id="KW-0560">Oxidoreductase</keyword>
<organism evidence="6 7">
    <name type="scientific">Hominibacterium faecale</name>
    <dbReference type="NCBI Taxonomy" id="2839743"/>
    <lineage>
        <taxon>Bacteria</taxon>
        <taxon>Bacillati</taxon>
        <taxon>Bacillota</taxon>
        <taxon>Clostridia</taxon>
        <taxon>Peptostreptococcales</taxon>
        <taxon>Anaerovoracaceae</taxon>
        <taxon>Hominibacterium</taxon>
    </lineage>
</organism>
<dbReference type="InterPro" id="IPR018211">
    <property type="entry name" value="ADH_Fe_CS"/>
</dbReference>
<evidence type="ECO:0000313" key="7">
    <source>
        <dbReference type="Proteomes" id="UP001065549"/>
    </source>
</evidence>
<dbReference type="AlphaFoldDB" id="A0A9J6QT23"/>
<keyword evidence="3" id="KW-0520">NAD</keyword>
<dbReference type="GO" id="GO:0004022">
    <property type="term" value="F:alcohol dehydrogenase (NAD+) activity"/>
    <property type="evidence" value="ECO:0007669"/>
    <property type="project" value="TreeGrafter"/>
</dbReference>
<dbReference type="EMBL" id="JAOSHN010000003">
    <property type="protein sequence ID" value="MCU7378660.1"/>
    <property type="molecule type" value="Genomic_DNA"/>
</dbReference>
<dbReference type="PANTHER" id="PTHR11496">
    <property type="entry name" value="ALCOHOL DEHYDROGENASE"/>
    <property type="match status" value="1"/>
</dbReference>